<keyword evidence="9" id="KW-1185">Reference proteome</keyword>
<keyword evidence="2 6" id="KW-0812">Transmembrane</keyword>
<evidence type="ECO:0000313" key="9">
    <source>
        <dbReference type="Proteomes" id="UP001344632"/>
    </source>
</evidence>
<name>A0ABU6GR14_9BACL</name>
<dbReference type="EMBL" id="JARLKZ010000015">
    <property type="protein sequence ID" value="MEC0242169.1"/>
    <property type="molecule type" value="Genomic_DNA"/>
</dbReference>
<evidence type="ECO:0000256" key="4">
    <source>
        <dbReference type="ARBA" id="ARBA00023136"/>
    </source>
</evidence>
<evidence type="ECO:0000256" key="1">
    <source>
        <dbReference type="ARBA" id="ARBA00004141"/>
    </source>
</evidence>
<dbReference type="Proteomes" id="UP001344632">
    <property type="component" value="Unassembled WGS sequence"/>
</dbReference>
<feature type="transmembrane region" description="Helical" evidence="6">
    <location>
        <begin position="60"/>
        <end position="77"/>
    </location>
</feature>
<proteinExistence type="predicted"/>
<evidence type="ECO:0000256" key="6">
    <source>
        <dbReference type="SAM" id="Phobius"/>
    </source>
</evidence>
<comment type="caution">
    <text evidence="8">The sequence shown here is derived from an EMBL/GenBank/DDBJ whole genome shotgun (WGS) entry which is preliminary data.</text>
</comment>
<feature type="domain" description="Integral membrane bound transporter" evidence="7">
    <location>
        <begin position="371"/>
        <end position="495"/>
    </location>
</feature>
<comment type="subcellular location">
    <subcellularLocation>
        <location evidence="1">Membrane</location>
        <topology evidence="1">Multi-pass membrane protein</topology>
    </subcellularLocation>
</comment>
<feature type="transmembrane region" description="Helical" evidence="6">
    <location>
        <begin position="383"/>
        <end position="402"/>
    </location>
</feature>
<feature type="transmembrane region" description="Helical" evidence="6">
    <location>
        <begin position="34"/>
        <end position="54"/>
    </location>
</feature>
<evidence type="ECO:0000313" key="8">
    <source>
        <dbReference type="EMBL" id="MEC0242169.1"/>
    </source>
</evidence>
<dbReference type="Pfam" id="PF13515">
    <property type="entry name" value="FUSC_2"/>
    <property type="match status" value="1"/>
</dbReference>
<evidence type="ECO:0000256" key="5">
    <source>
        <dbReference type="SAM" id="MobiDB-lite"/>
    </source>
</evidence>
<feature type="transmembrane region" description="Helical" evidence="6">
    <location>
        <begin position="414"/>
        <end position="442"/>
    </location>
</feature>
<protein>
    <submittedName>
        <fullName evidence="8">FUSC family protein</fullName>
    </submittedName>
</protein>
<keyword evidence="3 6" id="KW-1133">Transmembrane helix</keyword>
<feature type="transmembrane region" description="Helical" evidence="6">
    <location>
        <begin position="448"/>
        <end position="466"/>
    </location>
</feature>
<gene>
    <name evidence="8" type="ORF">P4H66_20400</name>
</gene>
<feature type="transmembrane region" description="Helical" evidence="6">
    <location>
        <begin position="478"/>
        <end position="501"/>
    </location>
</feature>
<dbReference type="InterPro" id="IPR049453">
    <property type="entry name" value="Memb_transporter_dom"/>
</dbReference>
<feature type="transmembrane region" description="Helical" evidence="6">
    <location>
        <begin position="111"/>
        <end position="131"/>
    </location>
</feature>
<organism evidence="8 9">
    <name type="scientific">Paenibacillus dokdonensis</name>
    <dbReference type="NCBI Taxonomy" id="2567944"/>
    <lineage>
        <taxon>Bacteria</taxon>
        <taxon>Bacillati</taxon>
        <taxon>Bacillota</taxon>
        <taxon>Bacilli</taxon>
        <taxon>Bacillales</taxon>
        <taxon>Paenibacillaceae</taxon>
        <taxon>Paenibacillus</taxon>
    </lineage>
</organism>
<feature type="transmembrane region" description="Helical" evidence="6">
    <location>
        <begin position="89"/>
        <end position="105"/>
    </location>
</feature>
<evidence type="ECO:0000256" key="3">
    <source>
        <dbReference type="ARBA" id="ARBA00022989"/>
    </source>
</evidence>
<feature type="transmembrane region" description="Helical" evidence="6">
    <location>
        <begin position="138"/>
        <end position="158"/>
    </location>
</feature>
<accession>A0ABU6GR14</accession>
<feature type="transmembrane region" description="Helical" evidence="6">
    <location>
        <begin position="164"/>
        <end position="182"/>
    </location>
</feature>
<keyword evidence="4 6" id="KW-0472">Membrane</keyword>
<evidence type="ECO:0000259" key="7">
    <source>
        <dbReference type="Pfam" id="PF13515"/>
    </source>
</evidence>
<sequence length="662" mass="72018">MITESHQNAYARRRTGQRAPAPGRVRDAFRIRPLPLQWFRGIGSAISAGIPVLIGALTGHMDYGLCASIGGFTFLYVSNETYRQRAIKLLLVALGMAVSFGLGSLTGTIPWLMVLLFGLIGAIAVFCFGAFQVAGPSAMFFILTFAVGTSLPYDLSFVPLRTGFVFLGGVLAWIVGMAGWLMSPHRPETKAVAGAYASLAQFMDSMGTEHQYDAQHKAVVALQNAGKTVSGGELRWRHTYEPTRRLMQLSQKANEIYLTLVEIALGHKGTGEAGRSEALRSIAAGIQSQNQMKSLNAGKSSWNREESLSGRLSHQIEEAFSMLTGSEEAAAKATLAEPGNRLRLILAGAFNRHSTLLSTACRYGIMIAASAAVAYGLGIHRSYWVPLSCAAVMLGTTAIGTMHRALQRTAGTIIGLLAGGALLSLKPEGIYVALAMAVLQFIVELIYLRNYALAVIFITPSTLLIAESSQPETAMSYFMSARIVDILVGSAIGLLGILLLWRRASSSRLPYAMASVIRKEGALLRQILAGGQPAEEWVRPADLETELLRVRLLYDAARDESVRRREKVSQWWPAVAEMQHFGYVLIAAAEKGLEHREPPETLRILEQAFDDMANAIQRSESPAPYRVPELPSFSALRYELIELHAALQMGESTVTLKIETES</sequence>
<evidence type="ECO:0000256" key="2">
    <source>
        <dbReference type="ARBA" id="ARBA00022692"/>
    </source>
</evidence>
<reference evidence="8 9" key="1">
    <citation type="submission" date="2023-03" db="EMBL/GenBank/DDBJ databases">
        <title>Bacillus Genome Sequencing.</title>
        <authorList>
            <person name="Dunlap C."/>
        </authorList>
    </citation>
    <scope>NUCLEOTIDE SEQUENCE [LARGE SCALE GENOMIC DNA]</scope>
    <source>
        <strain evidence="8 9">BD-525</strain>
    </source>
</reference>
<dbReference type="RefSeq" id="WP_326089917.1">
    <property type="nucleotide sequence ID" value="NZ_JARLKZ010000015.1"/>
</dbReference>
<feature type="transmembrane region" description="Helical" evidence="6">
    <location>
        <begin position="360"/>
        <end position="377"/>
    </location>
</feature>
<feature type="region of interest" description="Disordered" evidence="5">
    <location>
        <begin position="1"/>
        <end position="21"/>
    </location>
</feature>